<sequence length="295" mass="32026">MADAVIDDDVVRLHRPLLADLLGEDPVDGMARGGMDFLSRPDVVSAMVVLVAMAYYHRYRQDGGTCDGVAGYSVGQWTALWAAGIVDAETALTAVVRRGQRLRDAAGLHPGTMVAVIGLSDDVVEAVCAELRRNGAGAWIANYNAPGQLTVSAQATVVEPLMEMMRERGAHLVEPIAVQGAWHCPMMDEAARGFASDLETIVLGNATVAVIDNVTGVLMPEAEVDRRRILADHLRRPVRWAQGIRHLAGLGIDTFVEVGYGDLLTRFGLFIDRTLTHRAVRPLPRMRRKGRPCAE</sequence>
<dbReference type="EMBL" id="LWQU01000104">
    <property type="protein sequence ID" value="OAN55071.1"/>
    <property type="molecule type" value="Genomic_DNA"/>
</dbReference>
<organism evidence="6 7">
    <name type="scientific">Magnetospirillum moscoviense</name>
    <dbReference type="NCBI Taxonomy" id="1437059"/>
    <lineage>
        <taxon>Bacteria</taxon>
        <taxon>Pseudomonadati</taxon>
        <taxon>Pseudomonadota</taxon>
        <taxon>Alphaproteobacteria</taxon>
        <taxon>Rhodospirillales</taxon>
        <taxon>Rhodospirillaceae</taxon>
        <taxon>Magnetospirillum</taxon>
    </lineage>
</organism>
<evidence type="ECO:0000256" key="4">
    <source>
        <dbReference type="ARBA" id="ARBA00048462"/>
    </source>
</evidence>
<dbReference type="PANTHER" id="PTHR42681:SF1">
    <property type="entry name" value="MALONYL-COA-ACYL CARRIER PROTEIN TRANSACYLASE, MITOCHONDRIAL"/>
    <property type="match status" value="1"/>
</dbReference>
<keyword evidence="7" id="KW-1185">Reference proteome</keyword>
<dbReference type="SMART" id="SM00827">
    <property type="entry name" value="PKS_AT"/>
    <property type="match status" value="1"/>
</dbReference>
<comment type="caution">
    <text evidence="6">The sequence shown here is derived from an EMBL/GenBank/DDBJ whole genome shotgun (WGS) entry which is preliminary data.</text>
</comment>
<dbReference type="InterPro" id="IPR016035">
    <property type="entry name" value="Acyl_Trfase/lysoPLipase"/>
</dbReference>
<dbReference type="SUPFAM" id="SSF55048">
    <property type="entry name" value="Probable ACP-binding domain of malonyl-CoA ACP transacylase"/>
    <property type="match status" value="1"/>
</dbReference>
<dbReference type="PANTHER" id="PTHR42681">
    <property type="entry name" value="MALONYL-COA-ACYL CARRIER PROTEIN TRANSACYLASE, MITOCHONDRIAL"/>
    <property type="match status" value="1"/>
</dbReference>
<evidence type="ECO:0000256" key="1">
    <source>
        <dbReference type="ARBA" id="ARBA00013258"/>
    </source>
</evidence>
<comment type="catalytic activity">
    <reaction evidence="4">
        <text>holo-[ACP] + malonyl-CoA = malonyl-[ACP] + CoA</text>
        <dbReference type="Rhea" id="RHEA:41792"/>
        <dbReference type="Rhea" id="RHEA-COMP:9623"/>
        <dbReference type="Rhea" id="RHEA-COMP:9685"/>
        <dbReference type="ChEBI" id="CHEBI:57287"/>
        <dbReference type="ChEBI" id="CHEBI:57384"/>
        <dbReference type="ChEBI" id="CHEBI:64479"/>
        <dbReference type="ChEBI" id="CHEBI:78449"/>
        <dbReference type="EC" id="2.3.1.39"/>
    </reaction>
</comment>
<dbReference type="AlphaFoldDB" id="A0A178MWH6"/>
<dbReference type="EC" id="2.3.1.39" evidence="1"/>
<protein>
    <recommendedName>
        <fullName evidence="1">[acyl-carrier-protein] S-malonyltransferase</fullName>
        <ecNumber evidence="1">2.3.1.39</ecNumber>
    </recommendedName>
</protein>
<dbReference type="InterPro" id="IPR014043">
    <property type="entry name" value="Acyl_transferase_dom"/>
</dbReference>
<dbReference type="InterPro" id="IPR001227">
    <property type="entry name" value="Ac_transferase_dom_sf"/>
</dbReference>
<evidence type="ECO:0000256" key="3">
    <source>
        <dbReference type="ARBA" id="ARBA00023315"/>
    </source>
</evidence>
<evidence type="ECO:0000313" key="7">
    <source>
        <dbReference type="Proteomes" id="UP000078543"/>
    </source>
</evidence>
<proteinExistence type="predicted"/>
<dbReference type="Gene3D" id="3.30.70.250">
    <property type="entry name" value="Malonyl-CoA ACP transacylase, ACP-binding"/>
    <property type="match status" value="1"/>
</dbReference>
<dbReference type="OrthoDB" id="9778690at2"/>
<gene>
    <name evidence="6" type="ORF">A6A05_00485</name>
</gene>
<evidence type="ECO:0000259" key="5">
    <source>
        <dbReference type="SMART" id="SM00827"/>
    </source>
</evidence>
<dbReference type="GO" id="GO:0006633">
    <property type="term" value="P:fatty acid biosynthetic process"/>
    <property type="evidence" value="ECO:0007669"/>
    <property type="project" value="TreeGrafter"/>
</dbReference>
<dbReference type="InterPro" id="IPR050858">
    <property type="entry name" value="Mal-CoA-ACP_Trans/PKS_FabD"/>
</dbReference>
<name>A0A178MWH6_9PROT</name>
<dbReference type="Pfam" id="PF00698">
    <property type="entry name" value="Acyl_transf_1"/>
    <property type="match status" value="1"/>
</dbReference>
<accession>A0A178MWH6</accession>
<keyword evidence="3" id="KW-0012">Acyltransferase</keyword>
<evidence type="ECO:0000313" key="6">
    <source>
        <dbReference type="EMBL" id="OAN55071.1"/>
    </source>
</evidence>
<dbReference type="GO" id="GO:0004314">
    <property type="term" value="F:[acyl-carrier-protein] S-malonyltransferase activity"/>
    <property type="evidence" value="ECO:0007669"/>
    <property type="project" value="UniProtKB-EC"/>
</dbReference>
<dbReference type="Proteomes" id="UP000078543">
    <property type="component" value="Unassembled WGS sequence"/>
</dbReference>
<dbReference type="GO" id="GO:0005829">
    <property type="term" value="C:cytosol"/>
    <property type="evidence" value="ECO:0007669"/>
    <property type="project" value="TreeGrafter"/>
</dbReference>
<feature type="domain" description="Malonyl-CoA:ACP transacylase (MAT)" evidence="5">
    <location>
        <begin position="1"/>
        <end position="290"/>
    </location>
</feature>
<evidence type="ECO:0000256" key="2">
    <source>
        <dbReference type="ARBA" id="ARBA00022679"/>
    </source>
</evidence>
<reference evidence="6 7" key="1">
    <citation type="submission" date="2016-04" db="EMBL/GenBank/DDBJ databases">
        <title>Draft genome sequence of freshwater magnetotactic bacteria Magnetospirillum marisnigri SP-1 and Magnetospirillum moscoviense BB-1.</title>
        <authorList>
            <person name="Koziaeva V."/>
            <person name="Dziuba M.V."/>
            <person name="Ivanov T.M."/>
            <person name="Kuznetsov B."/>
            <person name="Grouzdev D.S."/>
        </authorList>
    </citation>
    <scope>NUCLEOTIDE SEQUENCE [LARGE SCALE GENOMIC DNA]</scope>
    <source>
        <strain evidence="6 7">BB-1</strain>
    </source>
</reference>
<keyword evidence="2" id="KW-0808">Transferase</keyword>
<dbReference type="InterPro" id="IPR016036">
    <property type="entry name" value="Malonyl_transacylase_ACP-bd"/>
</dbReference>
<dbReference type="SUPFAM" id="SSF52151">
    <property type="entry name" value="FabD/lysophospholipase-like"/>
    <property type="match status" value="1"/>
</dbReference>
<dbReference type="STRING" id="1437059.A6A05_00485"/>
<dbReference type="Gene3D" id="3.40.366.10">
    <property type="entry name" value="Malonyl-Coenzyme A Acyl Carrier Protein, domain 2"/>
    <property type="match status" value="1"/>
</dbReference>